<dbReference type="AlphaFoldDB" id="A0A919S619"/>
<gene>
    <name evidence="1" type="ORF">Aau02nite_21020</name>
</gene>
<evidence type="ECO:0000313" key="1">
    <source>
        <dbReference type="EMBL" id="GIM65973.1"/>
    </source>
</evidence>
<protein>
    <submittedName>
        <fullName evidence="1">Uncharacterized protein</fullName>
    </submittedName>
</protein>
<proteinExistence type="predicted"/>
<accession>A0A919S619</accession>
<sequence length="153" mass="17051">MTVARLNMSWTITSSAWARFTWRADDFELGISTSYLDKSLDQLLRAALDLQLGSSSAIAGIYGMPDGHMFLFGGAAEDVFLQILYLPDLQQDDPWTGVTRVWGERIPVAAFVQATLRIAQEVLEEHPGAGYGGLWEGRPFPLKELSLLRQSFQ</sequence>
<reference evidence="1" key="1">
    <citation type="submission" date="2021-03" db="EMBL/GenBank/DDBJ databases">
        <title>Whole genome shotgun sequence of Actinoplanes auranticolor NBRC 12245.</title>
        <authorList>
            <person name="Komaki H."/>
            <person name="Tamura T."/>
        </authorList>
    </citation>
    <scope>NUCLEOTIDE SEQUENCE</scope>
    <source>
        <strain evidence="1">NBRC 12245</strain>
    </source>
</reference>
<dbReference type="Proteomes" id="UP000681340">
    <property type="component" value="Unassembled WGS sequence"/>
</dbReference>
<comment type="caution">
    <text evidence="1">The sequence shown here is derived from an EMBL/GenBank/DDBJ whole genome shotgun (WGS) entry which is preliminary data.</text>
</comment>
<dbReference type="RefSeq" id="WP_212988148.1">
    <property type="nucleotide sequence ID" value="NZ_BAABEA010000009.1"/>
</dbReference>
<dbReference type="EMBL" id="BOQL01000018">
    <property type="protein sequence ID" value="GIM65973.1"/>
    <property type="molecule type" value="Genomic_DNA"/>
</dbReference>
<keyword evidence="2" id="KW-1185">Reference proteome</keyword>
<organism evidence="1 2">
    <name type="scientific">Actinoplanes auranticolor</name>
    <dbReference type="NCBI Taxonomy" id="47988"/>
    <lineage>
        <taxon>Bacteria</taxon>
        <taxon>Bacillati</taxon>
        <taxon>Actinomycetota</taxon>
        <taxon>Actinomycetes</taxon>
        <taxon>Micromonosporales</taxon>
        <taxon>Micromonosporaceae</taxon>
        <taxon>Actinoplanes</taxon>
    </lineage>
</organism>
<name>A0A919S619_9ACTN</name>
<evidence type="ECO:0000313" key="2">
    <source>
        <dbReference type="Proteomes" id="UP000681340"/>
    </source>
</evidence>